<gene>
    <name evidence="1" type="ORF">H2198_000767</name>
</gene>
<dbReference type="Proteomes" id="UP001172386">
    <property type="component" value="Unassembled WGS sequence"/>
</dbReference>
<comment type="caution">
    <text evidence="1">The sequence shown here is derived from an EMBL/GenBank/DDBJ whole genome shotgun (WGS) entry which is preliminary data.</text>
</comment>
<evidence type="ECO:0000313" key="2">
    <source>
        <dbReference type="Proteomes" id="UP001172386"/>
    </source>
</evidence>
<proteinExistence type="predicted"/>
<reference evidence="1" key="1">
    <citation type="submission" date="2022-10" db="EMBL/GenBank/DDBJ databases">
        <title>Culturing micro-colonial fungi from biological soil crusts in the Mojave desert and describing Neophaeococcomyces mojavensis, and introducing the new genera and species Taxawa tesnikishii.</title>
        <authorList>
            <person name="Kurbessoian T."/>
            <person name="Stajich J.E."/>
        </authorList>
    </citation>
    <scope>NUCLEOTIDE SEQUENCE</scope>
    <source>
        <strain evidence="1">JES_112</strain>
    </source>
</reference>
<dbReference type="EMBL" id="JAPDRQ010000008">
    <property type="protein sequence ID" value="KAJ9663501.1"/>
    <property type="molecule type" value="Genomic_DNA"/>
</dbReference>
<sequence length="272" mass="31224">MDQFIAGNDAGPALGGNPLEQWFFETPPCTRYWTTATVITSILLQCKIVSPLQLFYTFRTVYYKSQVCLIPVQADQKKAGANHPLQYWRLITTFIYFGPPSLDLLFHLFFMSRYSRLLESTSGSSPATFSWLLLYATTTLLTLSSFLTWTPFLGHSLSQTLVYIWSRRNPDTRLAFLGVLVFNAPYLPWVLMGFSLFMHGSIPKDEILGVIVGHVYYFFADVWPGIHPGSRPMDPPDWWVRLWERRRREPQTEARDVQGDVQAATNRVGDVH</sequence>
<name>A0ACC3AIW5_9EURO</name>
<protein>
    <submittedName>
        <fullName evidence="1">Uncharacterized protein</fullName>
    </submittedName>
</protein>
<keyword evidence="2" id="KW-1185">Reference proteome</keyword>
<organism evidence="1 2">
    <name type="scientific">Neophaeococcomyces mojaviensis</name>
    <dbReference type="NCBI Taxonomy" id="3383035"/>
    <lineage>
        <taxon>Eukaryota</taxon>
        <taxon>Fungi</taxon>
        <taxon>Dikarya</taxon>
        <taxon>Ascomycota</taxon>
        <taxon>Pezizomycotina</taxon>
        <taxon>Eurotiomycetes</taxon>
        <taxon>Chaetothyriomycetidae</taxon>
        <taxon>Chaetothyriales</taxon>
        <taxon>Chaetothyriales incertae sedis</taxon>
        <taxon>Neophaeococcomyces</taxon>
    </lineage>
</organism>
<evidence type="ECO:0000313" key="1">
    <source>
        <dbReference type="EMBL" id="KAJ9663501.1"/>
    </source>
</evidence>
<accession>A0ACC3AIW5</accession>